<keyword evidence="1" id="KW-0812">Transmembrane</keyword>
<keyword evidence="3" id="KW-1185">Reference proteome</keyword>
<feature type="transmembrane region" description="Helical" evidence="1">
    <location>
        <begin position="103"/>
        <end position="119"/>
    </location>
</feature>
<feature type="transmembrane region" description="Helical" evidence="1">
    <location>
        <begin position="24"/>
        <end position="43"/>
    </location>
</feature>
<feature type="transmembrane region" description="Helical" evidence="1">
    <location>
        <begin position="64"/>
        <end position="83"/>
    </location>
</feature>
<name>A0A3F3GU47_9LACO</name>
<evidence type="ECO:0000313" key="3">
    <source>
        <dbReference type="Proteomes" id="UP000061227"/>
    </source>
</evidence>
<protein>
    <submittedName>
        <fullName evidence="2">Transporter protein</fullName>
    </submittedName>
</protein>
<feature type="transmembrane region" description="Helical" evidence="1">
    <location>
        <begin position="126"/>
        <end position="147"/>
    </location>
</feature>
<dbReference type="InterPro" id="IPR008523">
    <property type="entry name" value="DUF805"/>
</dbReference>
<dbReference type="RefSeq" id="WP_059378033.1">
    <property type="nucleotide sequence ID" value="NZ_DF968065.1"/>
</dbReference>
<keyword evidence="1" id="KW-1133">Transmembrane helix</keyword>
<proteinExistence type="predicted"/>
<keyword evidence="1" id="KW-0472">Membrane</keyword>
<sequence length="151" mass="17575">MLQAYKKFWKNYVNLKEPSTRADYWWFTLVNTLISLVWFLVVLGTSMRFLIKLIDGRRITSADTPMLIVTVVVLLIGLLYVLATFIPKWTLMYRRFMDTGLNPWWYSIYVIAYLLRFVSGNSSSLTAVWVLLNIAVFVITVSPTGAYKKDK</sequence>
<dbReference type="Pfam" id="PF05656">
    <property type="entry name" value="DUF805"/>
    <property type="match status" value="1"/>
</dbReference>
<organism evidence="2 3">
    <name type="scientific">Fructobacillus pseudoficulneus</name>
    <dbReference type="NCBI Taxonomy" id="220714"/>
    <lineage>
        <taxon>Bacteria</taxon>
        <taxon>Bacillati</taxon>
        <taxon>Bacillota</taxon>
        <taxon>Bacilli</taxon>
        <taxon>Lactobacillales</taxon>
        <taxon>Lactobacillaceae</taxon>
        <taxon>Fructobacillus</taxon>
    </lineage>
</organism>
<evidence type="ECO:0000313" key="2">
    <source>
        <dbReference type="EMBL" id="GAP02905.1"/>
    </source>
</evidence>
<gene>
    <name evidence="2" type="ORF">FPFC_030850</name>
</gene>
<dbReference type="OrthoDB" id="2285053at2"/>
<accession>A0A3F3GU47</accession>
<dbReference type="AlphaFoldDB" id="A0A3F3GU47"/>
<reference evidence="2 3" key="1">
    <citation type="journal article" date="2015" name="BMC Genomics">
        <title>Comparative genomics of Fructobacillus spp. and Leuconostoc spp. reveals niche-specific evolution of Fructobacillus spp.</title>
        <authorList>
            <person name="Endo A."/>
            <person name="Tanizawa Y."/>
            <person name="Tanaka N."/>
            <person name="Maeno S."/>
            <person name="Kumar H."/>
            <person name="Shiwa Y."/>
            <person name="Okada S."/>
            <person name="Yoshikawa H."/>
            <person name="Dicks L."/>
            <person name="Nakagawa J."/>
            <person name="Arita M."/>
        </authorList>
    </citation>
    <scope>NUCLEOTIDE SEQUENCE [LARGE SCALE GENOMIC DNA]</scope>
    <source>
        <strain evidence="2 3">DSM 15468</strain>
    </source>
</reference>
<dbReference type="STRING" id="220714.SAMN05660469_1408"/>
<dbReference type="EMBL" id="DF968065">
    <property type="protein sequence ID" value="GAP02905.1"/>
    <property type="molecule type" value="Genomic_DNA"/>
</dbReference>
<evidence type="ECO:0000256" key="1">
    <source>
        <dbReference type="SAM" id="Phobius"/>
    </source>
</evidence>
<dbReference type="Proteomes" id="UP000061227">
    <property type="component" value="Unassembled WGS sequence"/>
</dbReference>
<dbReference type="GO" id="GO:0016020">
    <property type="term" value="C:membrane"/>
    <property type="evidence" value="ECO:0007669"/>
    <property type="project" value="InterPro"/>
</dbReference>